<protein>
    <recommendedName>
        <fullName evidence="2">Subtelomeric hrmA-associated cluster protein AFUB-079030/YDR124W-like helical bundle domain-containing protein</fullName>
    </recommendedName>
</protein>
<feature type="region of interest" description="Disordered" evidence="1">
    <location>
        <begin position="314"/>
        <end position="384"/>
    </location>
</feature>
<accession>A0A9W9HY76</accession>
<dbReference type="PANTHER" id="PTHR36102">
    <property type="entry name" value="CHROMOSOME 10, WHOLE GENOME SHOTGUN SEQUENCE"/>
    <property type="match status" value="1"/>
</dbReference>
<feature type="compositionally biased region" description="Polar residues" evidence="1">
    <location>
        <begin position="53"/>
        <end position="67"/>
    </location>
</feature>
<evidence type="ECO:0000313" key="3">
    <source>
        <dbReference type="EMBL" id="KAJ5161182.1"/>
    </source>
</evidence>
<evidence type="ECO:0000256" key="1">
    <source>
        <dbReference type="SAM" id="MobiDB-lite"/>
    </source>
</evidence>
<proteinExistence type="predicted"/>
<organism evidence="3 4">
    <name type="scientific">Penicillium capsulatum</name>
    <dbReference type="NCBI Taxonomy" id="69766"/>
    <lineage>
        <taxon>Eukaryota</taxon>
        <taxon>Fungi</taxon>
        <taxon>Dikarya</taxon>
        <taxon>Ascomycota</taxon>
        <taxon>Pezizomycotina</taxon>
        <taxon>Eurotiomycetes</taxon>
        <taxon>Eurotiomycetidae</taxon>
        <taxon>Eurotiales</taxon>
        <taxon>Aspergillaceae</taxon>
        <taxon>Penicillium</taxon>
    </lineage>
</organism>
<dbReference type="InterPro" id="IPR047092">
    <property type="entry name" value="AFUB_07903/YDR124W-like_hel"/>
</dbReference>
<dbReference type="InterPro" id="IPR021264">
    <property type="entry name" value="AFUB_079030/YDR124W-like"/>
</dbReference>
<reference evidence="3" key="1">
    <citation type="submission" date="2022-11" db="EMBL/GenBank/DDBJ databases">
        <authorList>
            <person name="Petersen C."/>
        </authorList>
    </citation>
    <scope>NUCLEOTIDE SEQUENCE</scope>
    <source>
        <strain evidence="3">IBT 21917</strain>
    </source>
</reference>
<dbReference type="EMBL" id="JAPQKO010000005">
    <property type="protein sequence ID" value="KAJ5161182.1"/>
    <property type="molecule type" value="Genomic_DNA"/>
</dbReference>
<dbReference type="Pfam" id="PF11001">
    <property type="entry name" value="AFUB_07903_YDR124W_hel"/>
    <property type="match status" value="1"/>
</dbReference>
<dbReference type="OrthoDB" id="5338458at2759"/>
<evidence type="ECO:0000313" key="4">
    <source>
        <dbReference type="Proteomes" id="UP001146351"/>
    </source>
</evidence>
<name>A0A9W9HY76_9EURO</name>
<dbReference type="Proteomes" id="UP001146351">
    <property type="component" value="Unassembled WGS sequence"/>
</dbReference>
<gene>
    <name evidence="3" type="ORF">N7492_006574</name>
</gene>
<reference evidence="3" key="2">
    <citation type="journal article" date="2023" name="IMA Fungus">
        <title>Comparative genomic study of the Penicillium genus elucidates a diverse pangenome and 15 lateral gene transfer events.</title>
        <authorList>
            <person name="Petersen C."/>
            <person name="Sorensen T."/>
            <person name="Nielsen M.R."/>
            <person name="Sondergaard T.E."/>
            <person name="Sorensen J.L."/>
            <person name="Fitzpatrick D.A."/>
            <person name="Frisvad J.C."/>
            <person name="Nielsen K.L."/>
        </authorList>
    </citation>
    <scope>NUCLEOTIDE SEQUENCE</scope>
    <source>
        <strain evidence="3">IBT 21917</strain>
    </source>
</reference>
<feature type="compositionally biased region" description="Pro residues" evidence="1">
    <location>
        <begin position="113"/>
        <end position="128"/>
    </location>
</feature>
<dbReference type="PANTHER" id="PTHR36102:SF1">
    <property type="entry name" value="YDR124W-LIKE HELICAL BUNDLE DOMAIN-CONTAINING PROTEIN"/>
    <property type="match status" value="1"/>
</dbReference>
<sequence length="422" mass="47135">MASNLEFPHPHFAIMYIDQDGKLQLQASPSIAGCGHSIFTPDVTDRFMDLTGPSPSSNMSFQPNETPASPWGMQPSPGWMSGHPRPAELIPCEWQSHQSRRKRRDMKRSGMVRPPPKSSSPPPTPPPGRTILRVGNRDLLRRYYEKAFEDFQQLNCRAIAKSYIKLVEPRKQVHFPYNGRKVISGVTQRVDPEQTKPAWWPAGVLHREPDHLLKRDRLKLLVHILCELKDSHGVTAEKLSDAGLDVRRQITPSHRLQVLDEIYFVRQMEERFLDGEIEANTLLQITHTHLPEAIYQDDELSSYAHSAPICSLDTDHDGYDPGETSSLMDEVDPLTLPGQRGIPLSPATSESSGPRSPSTGFGAYPVGLAPSMAQESPTMHKSVPADPGYMSGYYGQPFLPTPKNTSYWTGAPPIPPVSQYGY</sequence>
<comment type="caution">
    <text evidence="3">The sequence shown here is derived from an EMBL/GenBank/DDBJ whole genome shotgun (WGS) entry which is preliminary data.</text>
</comment>
<dbReference type="AlphaFoldDB" id="A0A9W9HY76"/>
<feature type="compositionally biased region" description="Polar residues" evidence="1">
    <location>
        <begin position="346"/>
        <end position="359"/>
    </location>
</feature>
<feature type="region of interest" description="Disordered" evidence="1">
    <location>
        <begin position="52"/>
        <end position="132"/>
    </location>
</feature>
<evidence type="ECO:0000259" key="2">
    <source>
        <dbReference type="Pfam" id="PF11001"/>
    </source>
</evidence>
<feature type="domain" description="Subtelomeric hrmA-associated cluster protein AFUB-079030/YDR124W-like helical bundle" evidence="2">
    <location>
        <begin position="134"/>
        <end position="268"/>
    </location>
</feature>
<keyword evidence="4" id="KW-1185">Reference proteome</keyword>